<name>A0A5N6M199_9ASTR</name>
<dbReference type="InterPro" id="IPR039609">
    <property type="entry name" value="VQ_15/22"/>
</dbReference>
<protein>
    <recommendedName>
        <fullName evidence="2">VQ domain-containing protein</fullName>
    </recommendedName>
</protein>
<feature type="domain" description="VQ" evidence="2">
    <location>
        <begin position="123"/>
        <end position="142"/>
    </location>
</feature>
<evidence type="ECO:0000313" key="4">
    <source>
        <dbReference type="Proteomes" id="UP000326396"/>
    </source>
</evidence>
<dbReference type="EMBL" id="SZYD01000017">
    <property type="protein sequence ID" value="KAD3067532.1"/>
    <property type="molecule type" value="Genomic_DNA"/>
</dbReference>
<comment type="caution">
    <text evidence="3">The sequence shown here is derived from an EMBL/GenBank/DDBJ whole genome shotgun (WGS) entry which is preliminary data.</text>
</comment>
<dbReference type="InterPro" id="IPR008889">
    <property type="entry name" value="VQ"/>
</dbReference>
<dbReference type="PANTHER" id="PTHR33179:SF9">
    <property type="entry name" value="OS01G0278000 PROTEIN"/>
    <property type="match status" value="1"/>
</dbReference>
<dbReference type="Pfam" id="PF05678">
    <property type="entry name" value="VQ"/>
    <property type="match status" value="1"/>
</dbReference>
<evidence type="ECO:0000313" key="3">
    <source>
        <dbReference type="EMBL" id="KAD3067532.1"/>
    </source>
</evidence>
<dbReference type="GO" id="GO:0006970">
    <property type="term" value="P:response to osmotic stress"/>
    <property type="evidence" value="ECO:0007669"/>
    <property type="project" value="TreeGrafter"/>
</dbReference>
<dbReference type="OrthoDB" id="780868at2759"/>
<sequence>MASSNDLASIDPWMFRSTIADSWYPESFARETESALTKALQQSFFNTQQHSQINHPISSTNFAIKQSNYCTNTPSDSTVTVTVTASGSGSEPETPGSKRHHSLGVSVAKPAKRKSRASKRSMTTFIQADPANFRQMVQQVTGVKLVGNGQVPVSSVVKPEPMRQSFVNKLQGVLPTLDTSAYLLQNQDISSRRVPVSGSTATTGFGQLPAVNQVTEDGVDFYSFSSFPTLESSF</sequence>
<evidence type="ECO:0000259" key="2">
    <source>
        <dbReference type="Pfam" id="PF05678"/>
    </source>
</evidence>
<dbReference type="GO" id="GO:0005516">
    <property type="term" value="F:calmodulin binding"/>
    <property type="evidence" value="ECO:0007669"/>
    <property type="project" value="TreeGrafter"/>
</dbReference>
<proteinExistence type="predicted"/>
<dbReference type="AlphaFoldDB" id="A0A5N6M199"/>
<dbReference type="GO" id="GO:0005634">
    <property type="term" value="C:nucleus"/>
    <property type="evidence" value="ECO:0007669"/>
    <property type="project" value="TreeGrafter"/>
</dbReference>
<feature type="compositionally biased region" description="Basic residues" evidence="1">
    <location>
        <begin position="110"/>
        <end position="119"/>
    </location>
</feature>
<evidence type="ECO:0000256" key="1">
    <source>
        <dbReference type="SAM" id="MobiDB-lite"/>
    </source>
</evidence>
<feature type="region of interest" description="Disordered" evidence="1">
    <location>
        <begin position="84"/>
        <end position="119"/>
    </location>
</feature>
<accession>A0A5N6M199</accession>
<organism evidence="3 4">
    <name type="scientific">Mikania micrantha</name>
    <name type="common">bitter vine</name>
    <dbReference type="NCBI Taxonomy" id="192012"/>
    <lineage>
        <taxon>Eukaryota</taxon>
        <taxon>Viridiplantae</taxon>
        <taxon>Streptophyta</taxon>
        <taxon>Embryophyta</taxon>
        <taxon>Tracheophyta</taxon>
        <taxon>Spermatophyta</taxon>
        <taxon>Magnoliopsida</taxon>
        <taxon>eudicotyledons</taxon>
        <taxon>Gunneridae</taxon>
        <taxon>Pentapetalae</taxon>
        <taxon>asterids</taxon>
        <taxon>campanulids</taxon>
        <taxon>Asterales</taxon>
        <taxon>Asteraceae</taxon>
        <taxon>Asteroideae</taxon>
        <taxon>Heliantheae alliance</taxon>
        <taxon>Eupatorieae</taxon>
        <taxon>Mikania</taxon>
    </lineage>
</organism>
<reference evidence="3 4" key="1">
    <citation type="submission" date="2019-05" db="EMBL/GenBank/DDBJ databases">
        <title>Mikania micrantha, genome provides insights into the molecular mechanism of rapid growth.</title>
        <authorList>
            <person name="Liu B."/>
        </authorList>
    </citation>
    <scope>NUCLEOTIDE SEQUENCE [LARGE SCALE GENOMIC DNA]</scope>
    <source>
        <strain evidence="3">NLD-2019</strain>
        <tissue evidence="3">Leaf</tissue>
    </source>
</reference>
<dbReference type="PANTHER" id="PTHR33179">
    <property type="entry name" value="VQ MOTIF-CONTAINING PROTEIN"/>
    <property type="match status" value="1"/>
</dbReference>
<dbReference type="Proteomes" id="UP000326396">
    <property type="component" value="Linkage Group LG7"/>
</dbReference>
<feature type="compositionally biased region" description="Low complexity" evidence="1">
    <location>
        <begin position="84"/>
        <end position="95"/>
    </location>
</feature>
<keyword evidence="4" id="KW-1185">Reference proteome</keyword>
<gene>
    <name evidence="3" type="ORF">E3N88_35412</name>
</gene>